<dbReference type="InterPro" id="IPR038804">
    <property type="entry name" value="RGF3"/>
</dbReference>
<evidence type="ECO:0000256" key="2">
    <source>
        <dbReference type="SAM" id="SignalP"/>
    </source>
</evidence>
<feature type="chain" id="PRO_5002678332" evidence="2">
    <location>
        <begin position="28"/>
        <end position="226"/>
    </location>
</feature>
<dbReference type="OrthoDB" id="1937240at2759"/>
<feature type="region of interest" description="Disordered" evidence="1">
    <location>
        <begin position="203"/>
        <end position="226"/>
    </location>
</feature>
<dbReference type="PANTHER" id="PTHR36313">
    <property type="entry name" value="ROOT MERISTEM GROWTH FACTOR 2"/>
    <property type="match status" value="1"/>
</dbReference>
<protein>
    <submittedName>
        <fullName evidence="3">Uncharacterized protein</fullName>
    </submittedName>
</protein>
<accession>A5BFR3</accession>
<dbReference type="GO" id="GO:0010082">
    <property type="term" value="P:regulation of root meristem growth"/>
    <property type="evidence" value="ECO:0007669"/>
    <property type="project" value="InterPro"/>
</dbReference>
<feature type="region of interest" description="Disordered" evidence="1">
    <location>
        <begin position="171"/>
        <end position="191"/>
    </location>
</feature>
<evidence type="ECO:0000313" key="3">
    <source>
        <dbReference type="EMBL" id="CAN83204.1"/>
    </source>
</evidence>
<sequence length="226" mass="25027">MVPIKFTSLVLGLLLVLQALRVSLTQAHQDRAMNGNGLAMTGENVLLVKKGLLDGKPNAVTRTRGLGGRKMVVDRVSRKGIEEQGLNQENSKISGANHSVGNCELEGKGGLDVKCKIGDERKDNYAWEKFARKSRYPPNDQPNSSFSQPQDNLNMLEPKTWKCSSLGCTSKSKIPVSQEPPDTTQRDEAERLLKAVNEMVNLIHKDYKGNDKPKRKPPINNHEPSD</sequence>
<proteinExistence type="predicted"/>
<dbReference type="AlphaFoldDB" id="A5BFR3"/>
<name>A5BFR3_VITVI</name>
<gene>
    <name evidence="3" type="ORF">VITISV_035687</name>
</gene>
<feature type="signal peptide" evidence="2">
    <location>
        <begin position="1"/>
        <end position="27"/>
    </location>
</feature>
<feature type="region of interest" description="Disordered" evidence="1">
    <location>
        <begin position="132"/>
        <end position="153"/>
    </location>
</feature>
<feature type="compositionally biased region" description="Basic and acidic residues" evidence="1">
    <location>
        <begin position="203"/>
        <end position="212"/>
    </location>
</feature>
<dbReference type="PANTHER" id="PTHR36313:SF7">
    <property type="entry name" value="OS09G0474600 PROTEIN"/>
    <property type="match status" value="1"/>
</dbReference>
<reference evidence="3" key="1">
    <citation type="journal article" date="2007" name="PLoS ONE">
        <title>The first genome sequence of an elite grapevine cultivar (Pinot noir Vitis vinifera L.): coping with a highly heterozygous genome.</title>
        <authorList>
            <person name="Velasco R."/>
            <person name="Zharkikh A."/>
            <person name="Troggio M."/>
            <person name="Cartwright D.A."/>
            <person name="Cestaro A."/>
            <person name="Pruss D."/>
            <person name="Pindo M."/>
            <person name="FitzGerald L.M."/>
            <person name="Vezzulli S."/>
            <person name="Reid J."/>
            <person name="Malacarne G."/>
            <person name="Iliev D."/>
            <person name="Coppola G."/>
            <person name="Wardell B."/>
            <person name="Micheletti D."/>
            <person name="Macalma T."/>
            <person name="Facci M."/>
            <person name="Mitchell J.T."/>
            <person name="Perazzolli M."/>
            <person name="Eldredge G."/>
            <person name="Gatto P."/>
            <person name="Oyzerski R."/>
            <person name="Moretto M."/>
            <person name="Gutin N."/>
            <person name="Stefanini M."/>
            <person name="Chen Y."/>
            <person name="Segala C."/>
            <person name="Davenport C."/>
            <person name="Dematte L."/>
            <person name="Mraz A."/>
            <person name="Battilana J."/>
            <person name="Stormo K."/>
            <person name="Costa F."/>
            <person name="Tao Q."/>
            <person name="Si-Ammour A."/>
            <person name="Harkins T."/>
            <person name="Lackey A."/>
            <person name="Perbost C."/>
            <person name="Taillon B."/>
            <person name="Stella A."/>
            <person name="Solovyev V."/>
            <person name="Fawcett J.A."/>
            <person name="Sterck L."/>
            <person name="Vandepoele K."/>
            <person name="Grando S.M."/>
            <person name="Toppo S."/>
            <person name="Moser C."/>
            <person name="Lanchbury J."/>
            <person name="Bogden R."/>
            <person name="Skolnick M."/>
            <person name="Sgaramella V."/>
            <person name="Bhatnagar S.K."/>
            <person name="Fontana P."/>
            <person name="Gutin A."/>
            <person name="Van de Peer Y."/>
            <person name="Salamini F."/>
            <person name="Viola R."/>
        </authorList>
    </citation>
    <scope>NUCLEOTIDE SEQUENCE</scope>
</reference>
<feature type="compositionally biased region" description="Polar residues" evidence="1">
    <location>
        <begin position="141"/>
        <end position="153"/>
    </location>
</feature>
<evidence type="ECO:0000256" key="1">
    <source>
        <dbReference type="SAM" id="MobiDB-lite"/>
    </source>
</evidence>
<dbReference type="EMBL" id="AM458023">
    <property type="protein sequence ID" value="CAN83204.1"/>
    <property type="molecule type" value="Genomic_DNA"/>
</dbReference>
<keyword evidence="2" id="KW-0732">Signal</keyword>
<organism evidence="3">
    <name type="scientific">Vitis vinifera</name>
    <name type="common">Grape</name>
    <dbReference type="NCBI Taxonomy" id="29760"/>
    <lineage>
        <taxon>Eukaryota</taxon>
        <taxon>Viridiplantae</taxon>
        <taxon>Streptophyta</taxon>
        <taxon>Embryophyta</taxon>
        <taxon>Tracheophyta</taxon>
        <taxon>Spermatophyta</taxon>
        <taxon>Magnoliopsida</taxon>
        <taxon>eudicotyledons</taxon>
        <taxon>Gunneridae</taxon>
        <taxon>Pentapetalae</taxon>
        <taxon>rosids</taxon>
        <taxon>Vitales</taxon>
        <taxon>Vitaceae</taxon>
        <taxon>Viteae</taxon>
        <taxon>Vitis</taxon>
    </lineage>
</organism>
<dbReference type="GO" id="GO:0008083">
    <property type="term" value="F:growth factor activity"/>
    <property type="evidence" value="ECO:0007669"/>
    <property type="project" value="InterPro"/>
</dbReference>